<dbReference type="EC" id="3.6.5.3" evidence="4"/>
<evidence type="ECO:0000256" key="13">
    <source>
        <dbReference type="ARBA" id="ARBA00032478"/>
    </source>
</evidence>
<keyword evidence="9" id="KW-0547">Nucleotide-binding</keyword>
<feature type="region of interest" description="Disordered" evidence="14">
    <location>
        <begin position="159"/>
        <end position="180"/>
    </location>
</feature>
<dbReference type="Pfam" id="PF14578">
    <property type="entry name" value="GTP_EFTU_D4"/>
    <property type="match status" value="1"/>
</dbReference>
<dbReference type="Gene3D" id="3.40.50.300">
    <property type="entry name" value="P-loop containing nucleotide triphosphate hydrolases"/>
    <property type="match status" value="1"/>
</dbReference>
<dbReference type="GeneID" id="94195234"/>
<dbReference type="Pfam" id="PF03660">
    <property type="entry name" value="PHF5"/>
    <property type="match status" value="1"/>
</dbReference>
<evidence type="ECO:0000256" key="8">
    <source>
        <dbReference type="ARBA" id="ARBA00022723"/>
    </source>
</evidence>
<comment type="similarity">
    <text evidence="3">Belongs to the PHF5 family.</text>
</comment>
<evidence type="ECO:0000256" key="5">
    <source>
        <dbReference type="ARBA" id="ARBA00013824"/>
    </source>
</evidence>
<dbReference type="GO" id="GO:0000398">
    <property type="term" value="P:mRNA splicing, via spliceosome"/>
    <property type="evidence" value="ECO:0007669"/>
    <property type="project" value="InterPro"/>
</dbReference>
<sequence length="1077" mass="120942">MGSKHHPDLIMCRKQPGIAIGRLCDKCDGKCPICDSYVRPCTLVRICDECNYGTNQGRCVICSGPGVSDAYYCKECCQCEKDRDGCPKIVNLGSAKTDLFYERKKYGGYLLLGISSLHNYGLPLTMAPKKKTVVQEDDDELALLDEFNAAHGTVIETKLEEPAKSKKKKAKAQKQVDDDDEDLDELLKDLNELNAKVNKSAMRRLNHEKGKAEEVAQASQEQLVAEAGAEDAANKDGSAEPGQPSAKALKNKLKKEKKKLAKQAKQDEEGEAEKPAAAPKKPTSLVAKLAAERQRQLQELEEKARQEEEELKRIEEEERKKAEEEERQRLALLEKKRQQRKEKRERQKREGKPMTLKEKMAAEMKKKFLEQLAKDGSLEVKAEEDPTRPASQSYRKKKTPKFKQPEEVQPEEEPEEEPEEPNESAPSTESSPSSSDSDDVIDNWEQLDSSDESEEEVKEKPKVVKPPTPKPVAKARVSQDTEPEDESEYRSPICCVLGHVDTGKTKLLDKIRHSNVQNAEAGGITQQIGATFFPKDMLDKHCELVNPEFKLKSPGLLIIDTPGHESFNNLRARGSSLCDIAILVVDIMHGLEPQTIESIGLLRSRKCYFVIALNKIDRLYKWVTKPWSTFHKTFENQLEDTKAEFWERARKIMLELSEQGLNSELYWENDDIRRNISICPTSAITGEGISDLICLILKLTQQVMVKNITHKEEFRCSVLEVKVIEGLGTTVDVILLSGTIKEGDKVVICGLSGPIVTTIRTLLTPQPLAELRVKGEYMKHTSIKAAMGVKIVAQGLEETVAGTEMLLVENEEDIDQLCEEVMQDISSIFDNVDRTGVGVYVMASTLGSLEALLQFLTDKKIPVFAVNLGTVQKKDVKKASIMREKGNPEYSVILAFDVKCAAEAEKEAQILGVKIMSADIIYHLLDSFVKYLEETQEQKKQARISDVVFPCELTILPHCVFNKKDPFVFGVHVDNGILKANTPLVAITKSGQLMLGRVASMEHNKKPVDKAVKGQEICIKVVGEPNIAYGRHFDCNDRVYSRITRDSIDVLKDYFRDEMTNDAWKVVIHLKKVFNIL</sequence>
<evidence type="ECO:0000256" key="3">
    <source>
        <dbReference type="ARBA" id="ARBA00008626"/>
    </source>
</evidence>
<evidence type="ECO:0000256" key="12">
    <source>
        <dbReference type="ARBA" id="ARBA00023134"/>
    </source>
</evidence>
<dbReference type="PANTHER" id="PTHR43381:SF4">
    <property type="entry name" value="EUKARYOTIC TRANSLATION INITIATION FACTOR 5B"/>
    <property type="match status" value="1"/>
</dbReference>
<dbReference type="InterPro" id="IPR027417">
    <property type="entry name" value="P-loop_NTPase"/>
</dbReference>
<comment type="caution">
    <text evidence="16">The sequence shown here is derived from an EMBL/GenBank/DDBJ whole genome shotgun (WGS) entry which is preliminary data.</text>
</comment>
<dbReference type="InterPro" id="IPR000795">
    <property type="entry name" value="T_Tr_GTP-bd_dom"/>
</dbReference>
<dbReference type="InterPro" id="IPR005345">
    <property type="entry name" value="PHF5"/>
</dbReference>
<keyword evidence="12" id="KW-0342">GTP-binding</keyword>
<dbReference type="EMBL" id="BPLF01000002">
    <property type="protein sequence ID" value="GIX63753.1"/>
    <property type="molecule type" value="Genomic_DNA"/>
</dbReference>
<dbReference type="SUPFAM" id="SSF52540">
    <property type="entry name" value="P-loop containing nucleoside triphosphate hydrolases"/>
    <property type="match status" value="1"/>
</dbReference>
<feature type="compositionally biased region" description="Low complexity" evidence="14">
    <location>
        <begin position="423"/>
        <end position="435"/>
    </location>
</feature>
<dbReference type="AlphaFoldDB" id="A0AAV4LVF4"/>
<protein>
    <recommendedName>
        <fullName evidence="5">Eukaryotic translation initiation factor 5B</fullName>
        <ecNumber evidence="4">3.6.5.3</ecNumber>
    </recommendedName>
    <alternativeName>
        <fullName evidence="13">Translation initiation factor IF-2</fullName>
    </alternativeName>
</protein>
<dbReference type="Pfam" id="PF00009">
    <property type="entry name" value="GTP_EFTU"/>
    <property type="match status" value="1"/>
</dbReference>
<keyword evidence="11" id="KW-0648">Protein biosynthesis</keyword>
<feature type="compositionally biased region" description="Basic residues" evidence="14">
    <location>
        <begin position="249"/>
        <end position="262"/>
    </location>
</feature>
<keyword evidence="10" id="KW-0378">Hydrolase</keyword>
<dbReference type="GO" id="GO:0003924">
    <property type="term" value="F:GTPase activity"/>
    <property type="evidence" value="ECO:0007669"/>
    <property type="project" value="InterPro"/>
</dbReference>
<proteinExistence type="inferred from homology"/>
<evidence type="ECO:0000256" key="7">
    <source>
        <dbReference type="ARBA" id="ARBA00022540"/>
    </source>
</evidence>
<evidence type="ECO:0000256" key="1">
    <source>
        <dbReference type="ARBA" id="ARBA00004496"/>
    </source>
</evidence>
<evidence type="ECO:0000256" key="2">
    <source>
        <dbReference type="ARBA" id="ARBA00007733"/>
    </source>
</evidence>
<dbReference type="FunFam" id="3.40.50.10050:FF:000002">
    <property type="entry name" value="Eukaryotic translation initiation factor 5B"/>
    <property type="match status" value="1"/>
</dbReference>
<dbReference type="CDD" id="cd03703">
    <property type="entry name" value="aeIF5B_II"/>
    <property type="match status" value="1"/>
</dbReference>
<keyword evidence="7 16" id="KW-0396">Initiation factor</keyword>
<dbReference type="NCBIfam" id="TIGR00231">
    <property type="entry name" value="small_GTP"/>
    <property type="match status" value="1"/>
</dbReference>
<evidence type="ECO:0000313" key="16">
    <source>
        <dbReference type="EMBL" id="GIX63753.1"/>
    </source>
</evidence>
<dbReference type="InterPro" id="IPR023115">
    <property type="entry name" value="TIF_IF2_dom3"/>
</dbReference>
<dbReference type="InterPro" id="IPR029459">
    <property type="entry name" value="EFTU-type"/>
</dbReference>
<dbReference type="GO" id="GO:0005739">
    <property type="term" value="C:mitochondrion"/>
    <property type="evidence" value="ECO:0007669"/>
    <property type="project" value="TreeGrafter"/>
</dbReference>
<evidence type="ECO:0000256" key="9">
    <source>
        <dbReference type="ARBA" id="ARBA00022741"/>
    </source>
</evidence>
<dbReference type="InterPro" id="IPR036925">
    <property type="entry name" value="TIF_IF2_dom3_sf"/>
</dbReference>
<comment type="similarity">
    <text evidence="2">Belongs to the TRAFAC class translation factor GTPase superfamily. Classic translation factor GTPase family. IF-2 subfamily.</text>
</comment>
<keyword evidence="17" id="KW-1185">Reference proteome</keyword>
<gene>
    <name evidence="16" type="ORF">BcabD6B2_31880</name>
</gene>
<dbReference type="PRINTS" id="PR00315">
    <property type="entry name" value="ELONGATNFCT"/>
</dbReference>
<dbReference type="FunFam" id="2.40.30.10:FF:000013">
    <property type="entry name" value="eukaryotic translation initiation factor 5B"/>
    <property type="match status" value="1"/>
</dbReference>
<dbReference type="InterPro" id="IPR009000">
    <property type="entry name" value="Transl_B-barrel_sf"/>
</dbReference>
<dbReference type="PROSITE" id="PS51722">
    <property type="entry name" value="G_TR_2"/>
    <property type="match status" value="1"/>
</dbReference>
<comment type="subcellular location">
    <subcellularLocation>
        <location evidence="1">Cytoplasm</location>
    </subcellularLocation>
</comment>
<dbReference type="Gene3D" id="2.40.30.10">
    <property type="entry name" value="Translation factors"/>
    <property type="match status" value="2"/>
</dbReference>
<dbReference type="InterPro" id="IPR005225">
    <property type="entry name" value="Small_GTP-bd"/>
</dbReference>
<name>A0AAV4LVF4_BABCB</name>
<dbReference type="Proteomes" id="UP001497744">
    <property type="component" value="Unassembled WGS sequence"/>
</dbReference>
<feature type="compositionally biased region" description="Basic and acidic residues" evidence="14">
    <location>
        <begin position="290"/>
        <end position="387"/>
    </location>
</feature>
<evidence type="ECO:0000256" key="10">
    <source>
        <dbReference type="ARBA" id="ARBA00022801"/>
    </source>
</evidence>
<evidence type="ECO:0000256" key="14">
    <source>
        <dbReference type="SAM" id="MobiDB-lite"/>
    </source>
</evidence>
<evidence type="ECO:0000256" key="6">
    <source>
        <dbReference type="ARBA" id="ARBA00022490"/>
    </source>
</evidence>
<dbReference type="GO" id="GO:0005525">
    <property type="term" value="F:GTP binding"/>
    <property type="evidence" value="ECO:0007669"/>
    <property type="project" value="UniProtKB-KW"/>
</dbReference>
<dbReference type="Pfam" id="PF11987">
    <property type="entry name" value="IF-2"/>
    <property type="match status" value="1"/>
</dbReference>
<dbReference type="GO" id="GO:0046872">
    <property type="term" value="F:metal ion binding"/>
    <property type="evidence" value="ECO:0007669"/>
    <property type="project" value="UniProtKB-KW"/>
</dbReference>
<dbReference type="SUPFAM" id="SSF50447">
    <property type="entry name" value="Translation proteins"/>
    <property type="match status" value="1"/>
</dbReference>
<feature type="domain" description="Tr-type G" evidence="15">
    <location>
        <begin position="489"/>
        <end position="705"/>
    </location>
</feature>
<dbReference type="Gene3D" id="3.40.50.10050">
    <property type="entry name" value="Translation initiation factor IF- 2, domain 3"/>
    <property type="match status" value="1"/>
</dbReference>
<evidence type="ECO:0000256" key="4">
    <source>
        <dbReference type="ARBA" id="ARBA00011986"/>
    </source>
</evidence>
<evidence type="ECO:0000313" key="17">
    <source>
        <dbReference type="Proteomes" id="UP001497744"/>
    </source>
</evidence>
<keyword evidence="6" id="KW-0963">Cytoplasm</keyword>
<organism evidence="16 17">
    <name type="scientific">Babesia caballi</name>
    <dbReference type="NCBI Taxonomy" id="5871"/>
    <lineage>
        <taxon>Eukaryota</taxon>
        <taxon>Sar</taxon>
        <taxon>Alveolata</taxon>
        <taxon>Apicomplexa</taxon>
        <taxon>Aconoidasida</taxon>
        <taxon>Piroplasmida</taxon>
        <taxon>Babesiidae</taxon>
        <taxon>Babesia</taxon>
    </lineage>
</organism>
<dbReference type="SUPFAM" id="SSF52156">
    <property type="entry name" value="Initiation factor IF2/eIF5b, domain 3"/>
    <property type="match status" value="1"/>
</dbReference>
<feature type="compositionally biased region" description="Acidic residues" evidence="14">
    <location>
        <begin position="408"/>
        <end position="422"/>
    </location>
</feature>
<evidence type="ECO:0000259" key="15">
    <source>
        <dbReference type="PROSITE" id="PS51722"/>
    </source>
</evidence>
<keyword evidence="8" id="KW-0479">Metal-binding</keyword>
<dbReference type="FunFam" id="3.40.50.300:FF:000112">
    <property type="entry name" value="Eukaryotic translation initiation factor 5B"/>
    <property type="match status" value="1"/>
</dbReference>
<dbReference type="NCBIfam" id="NF003078">
    <property type="entry name" value="PRK04004.1"/>
    <property type="match status" value="1"/>
</dbReference>
<dbReference type="CDD" id="cd01887">
    <property type="entry name" value="IF2_eIF5B"/>
    <property type="match status" value="1"/>
</dbReference>
<accession>A0AAV4LVF4</accession>
<evidence type="ECO:0000256" key="11">
    <source>
        <dbReference type="ARBA" id="ARBA00022917"/>
    </source>
</evidence>
<dbReference type="PANTHER" id="PTHR43381">
    <property type="entry name" value="TRANSLATION INITIATION FACTOR IF-2-RELATED"/>
    <property type="match status" value="1"/>
</dbReference>
<feature type="region of interest" description="Disordered" evidence="14">
    <location>
        <begin position="208"/>
        <end position="489"/>
    </location>
</feature>
<dbReference type="InterPro" id="IPR015760">
    <property type="entry name" value="TIF_IF2"/>
</dbReference>
<dbReference type="RefSeq" id="XP_067715822.1">
    <property type="nucleotide sequence ID" value="XM_067859721.1"/>
</dbReference>
<reference evidence="16 17" key="1">
    <citation type="submission" date="2021-06" db="EMBL/GenBank/DDBJ databases">
        <title>Genome sequence of Babesia caballi.</title>
        <authorList>
            <person name="Yamagishi J."/>
            <person name="Kidaka T."/>
            <person name="Ochi A."/>
        </authorList>
    </citation>
    <scope>NUCLEOTIDE SEQUENCE [LARGE SCALE GENOMIC DNA]</scope>
    <source>
        <strain evidence="16">USDA-D6B2</strain>
    </source>
</reference>
<dbReference type="GO" id="GO:0003743">
    <property type="term" value="F:translation initiation factor activity"/>
    <property type="evidence" value="ECO:0007669"/>
    <property type="project" value="UniProtKB-KW"/>
</dbReference>